<keyword evidence="1" id="KW-0812">Transmembrane</keyword>
<keyword evidence="3" id="KW-1185">Reference proteome</keyword>
<keyword evidence="1" id="KW-1133">Transmembrane helix</keyword>
<name>A0A917QIC5_9NOCA</name>
<evidence type="ECO:0000313" key="3">
    <source>
        <dbReference type="Proteomes" id="UP000612956"/>
    </source>
</evidence>
<evidence type="ECO:0000256" key="1">
    <source>
        <dbReference type="SAM" id="Phobius"/>
    </source>
</evidence>
<comment type="caution">
    <text evidence="2">The sequence shown here is derived from an EMBL/GenBank/DDBJ whole genome shotgun (WGS) entry which is preliminary data.</text>
</comment>
<reference evidence="2" key="1">
    <citation type="journal article" date="2014" name="Int. J. Syst. Evol. Microbiol.">
        <title>Complete genome sequence of Corynebacterium casei LMG S-19264T (=DSM 44701T), isolated from a smear-ripened cheese.</title>
        <authorList>
            <consortium name="US DOE Joint Genome Institute (JGI-PGF)"/>
            <person name="Walter F."/>
            <person name="Albersmeier A."/>
            <person name="Kalinowski J."/>
            <person name="Ruckert C."/>
        </authorList>
    </citation>
    <scope>NUCLEOTIDE SEQUENCE</scope>
    <source>
        <strain evidence="2">CGMCC 4.7278</strain>
    </source>
</reference>
<evidence type="ECO:0000313" key="2">
    <source>
        <dbReference type="EMBL" id="GGK52183.1"/>
    </source>
</evidence>
<dbReference type="AlphaFoldDB" id="A0A917QIC5"/>
<feature type="transmembrane region" description="Helical" evidence="1">
    <location>
        <begin position="23"/>
        <end position="46"/>
    </location>
</feature>
<evidence type="ECO:0008006" key="4">
    <source>
        <dbReference type="Google" id="ProtNLM"/>
    </source>
</evidence>
<protein>
    <recommendedName>
        <fullName evidence="4">Lumazine-binding protein</fullName>
    </recommendedName>
</protein>
<organism evidence="2 3">
    <name type="scientific">Nocardia camponoti</name>
    <dbReference type="NCBI Taxonomy" id="1616106"/>
    <lineage>
        <taxon>Bacteria</taxon>
        <taxon>Bacillati</taxon>
        <taxon>Actinomycetota</taxon>
        <taxon>Actinomycetes</taxon>
        <taxon>Mycobacteriales</taxon>
        <taxon>Nocardiaceae</taxon>
        <taxon>Nocardia</taxon>
    </lineage>
</organism>
<dbReference type="RefSeq" id="WP_188829055.1">
    <property type="nucleotide sequence ID" value="NZ_BMMW01000002.1"/>
</dbReference>
<gene>
    <name evidence="2" type="ORF">GCM10011591_24860</name>
</gene>
<dbReference type="EMBL" id="BMMW01000002">
    <property type="protein sequence ID" value="GGK52183.1"/>
    <property type="molecule type" value="Genomic_DNA"/>
</dbReference>
<proteinExistence type="predicted"/>
<reference evidence="2" key="2">
    <citation type="submission" date="2020-09" db="EMBL/GenBank/DDBJ databases">
        <authorList>
            <person name="Sun Q."/>
            <person name="Zhou Y."/>
        </authorList>
    </citation>
    <scope>NUCLEOTIDE SEQUENCE</scope>
    <source>
        <strain evidence="2">CGMCC 4.7278</strain>
    </source>
</reference>
<sequence>MNEAKPGPDSEPIVVSQADKRSIVPFAAAAIFALVVLIAVIAGGLLSPAEKNVTTADKLAAAVTNYIDARGKSDLRPPIGVACPGFDEQRAGLTEALGGEKSKVSLDGNGFTNATVNGSRAKVDATVDVNGTAKTFTWNLKDVDGTWLVCAP</sequence>
<accession>A0A917QIC5</accession>
<dbReference type="Proteomes" id="UP000612956">
    <property type="component" value="Unassembled WGS sequence"/>
</dbReference>
<keyword evidence="1" id="KW-0472">Membrane</keyword>